<accession>A0ABS8GZ89</accession>
<organism evidence="3 4">
    <name type="scientific">Sphingobium soli</name>
    <dbReference type="NCBI Taxonomy" id="1591116"/>
    <lineage>
        <taxon>Bacteria</taxon>
        <taxon>Pseudomonadati</taxon>
        <taxon>Pseudomonadota</taxon>
        <taxon>Alphaproteobacteria</taxon>
        <taxon>Sphingomonadales</taxon>
        <taxon>Sphingomonadaceae</taxon>
        <taxon>Sphingobium</taxon>
    </lineage>
</organism>
<name>A0ABS8GZ89_9SPHN</name>
<feature type="signal peptide" evidence="1">
    <location>
        <begin position="1"/>
        <end position="21"/>
    </location>
</feature>
<dbReference type="Proteomes" id="UP001198830">
    <property type="component" value="Unassembled WGS sequence"/>
</dbReference>
<proteinExistence type="predicted"/>
<dbReference type="SUPFAM" id="SSF54001">
    <property type="entry name" value="Cysteine proteinases"/>
    <property type="match status" value="1"/>
</dbReference>
<dbReference type="EMBL" id="JAJGNP010000001">
    <property type="protein sequence ID" value="MCC4231529.1"/>
    <property type="molecule type" value="Genomic_DNA"/>
</dbReference>
<evidence type="ECO:0000256" key="1">
    <source>
        <dbReference type="SAM" id="SignalP"/>
    </source>
</evidence>
<protein>
    <submittedName>
        <fullName evidence="3">CHAP domain-containing protein</fullName>
    </submittedName>
</protein>
<dbReference type="RefSeq" id="WP_228226036.1">
    <property type="nucleotide sequence ID" value="NZ_JAJGNP010000001.1"/>
</dbReference>
<gene>
    <name evidence="3" type="ORF">LL253_02350</name>
</gene>
<dbReference type="Gene3D" id="3.90.1720.10">
    <property type="entry name" value="endopeptidase domain like (from Nostoc punctiforme)"/>
    <property type="match status" value="1"/>
</dbReference>
<evidence type="ECO:0000313" key="3">
    <source>
        <dbReference type="EMBL" id="MCC4231529.1"/>
    </source>
</evidence>
<feature type="domain" description="Peptidase C51" evidence="2">
    <location>
        <begin position="4"/>
        <end position="125"/>
    </location>
</feature>
<dbReference type="InterPro" id="IPR007921">
    <property type="entry name" value="CHAP_dom"/>
</dbReference>
<dbReference type="Pfam" id="PF05257">
    <property type="entry name" value="CHAP"/>
    <property type="match status" value="1"/>
</dbReference>
<comment type="caution">
    <text evidence="3">The sequence shown here is derived from an EMBL/GenBank/DDBJ whole genome shotgun (WGS) entry which is preliminary data.</text>
</comment>
<evidence type="ECO:0000259" key="2">
    <source>
        <dbReference type="PROSITE" id="PS50911"/>
    </source>
</evidence>
<evidence type="ECO:0000313" key="4">
    <source>
        <dbReference type="Proteomes" id="UP001198830"/>
    </source>
</evidence>
<sequence length="238" mass="26145">MIRKMVWTAALLLSGMTGAQAWGASVLQCVPYARTVSGVDLYGDALNWWDQADGRFKRGHAPKKGAVLAFRAFGPMALGHVAVVSRVLDDRRILIRHANWSVPGAIEEDVLAIDVSDQGDWSQVRVWHSPTGQMGARANPTFGFIYPSKAKLHDFTPDPALGASIRFARVDADRWDRKGAPVRAVRTAQAIVEAKAERRGRAPHLRTDPAILQFADNTPVERSLSAIIADVKRETMVN</sequence>
<feature type="chain" id="PRO_5047488731" evidence="1">
    <location>
        <begin position="22"/>
        <end position="238"/>
    </location>
</feature>
<keyword evidence="4" id="KW-1185">Reference proteome</keyword>
<reference evidence="3 4" key="1">
    <citation type="submission" date="2021-10" db="EMBL/GenBank/DDBJ databases">
        <title>The diversity and Nitrogen Metabolism of Culturable Nitrate-Utilizing Bacteria Within the Oxygen Minimum Zone of the Changjiang (Yangtze River)Estuary.</title>
        <authorList>
            <person name="Zhang D."/>
            <person name="Zheng J."/>
            <person name="Liu S."/>
            <person name="He W."/>
        </authorList>
    </citation>
    <scope>NUCLEOTIDE SEQUENCE [LARGE SCALE GENOMIC DNA]</scope>
    <source>
        <strain evidence="3 4">FXH275-2</strain>
    </source>
</reference>
<dbReference type="PROSITE" id="PS50911">
    <property type="entry name" value="CHAP"/>
    <property type="match status" value="1"/>
</dbReference>
<keyword evidence="1" id="KW-0732">Signal</keyword>
<dbReference type="InterPro" id="IPR038765">
    <property type="entry name" value="Papain-like_cys_pep_sf"/>
</dbReference>